<evidence type="ECO:0000256" key="6">
    <source>
        <dbReference type="ARBA" id="ARBA00022927"/>
    </source>
</evidence>
<evidence type="ECO:0000256" key="8">
    <source>
        <dbReference type="ARBA" id="ARBA00022989"/>
    </source>
</evidence>
<keyword evidence="14" id="KW-1185">Reference proteome</keyword>
<keyword evidence="11 12" id="KW-0472">Membrane</keyword>
<dbReference type="PANTHER" id="PTHR28021:SF1">
    <property type="entry name" value="PRESEQUENCE TRANSLOCATED-ASSOCIATED MOTOR SUBUNIT PAM17, MITOCHONDRIAL"/>
    <property type="match status" value="1"/>
</dbReference>
<evidence type="ECO:0000256" key="1">
    <source>
        <dbReference type="ARBA" id="ARBA00004448"/>
    </source>
</evidence>
<dbReference type="GeneID" id="66077447"/>
<comment type="function">
    <text evidence="12">Component of the PAM complex, a complex required for the translocation of transit peptide-containing proteins from the inner membrane into the mitochondrial matrix in an ATP-dependent manner.</text>
</comment>
<dbReference type="PANTHER" id="PTHR28021">
    <property type="entry name" value="PRESEQUENCE TRANSLOCATED-ASSOCIATED MOTOR SUBUNIT PAM17, MITOCHONDRIAL"/>
    <property type="match status" value="1"/>
</dbReference>
<evidence type="ECO:0000256" key="2">
    <source>
        <dbReference type="ARBA" id="ARBA00006837"/>
    </source>
</evidence>
<evidence type="ECO:0000256" key="9">
    <source>
        <dbReference type="ARBA" id="ARBA00023010"/>
    </source>
</evidence>
<protein>
    <recommendedName>
        <fullName evidence="12">Presequence translocated-associated motor subunit PAM17</fullName>
    </recommendedName>
</protein>
<feature type="transmembrane region" description="Helical" evidence="12">
    <location>
        <begin position="110"/>
        <end position="128"/>
    </location>
</feature>
<keyword evidence="5 12" id="KW-0999">Mitochondrion inner membrane</keyword>
<dbReference type="Pfam" id="PF08566">
    <property type="entry name" value="Pam17"/>
    <property type="match status" value="1"/>
</dbReference>
<dbReference type="Proteomes" id="UP001049176">
    <property type="component" value="Chromosome 5"/>
</dbReference>
<dbReference type="GO" id="GO:0001405">
    <property type="term" value="C:PAM complex, Tim23 associated import motor"/>
    <property type="evidence" value="ECO:0007669"/>
    <property type="project" value="UniProtKB-UniRule"/>
</dbReference>
<accession>A0A9P7UU81</accession>
<evidence type="ECO:0000256" key="3">
    <source>
        <dbReference type="ARBA" id="ARBA00022448"/>
    </source>
</evidence>
<evidence type="ECO:0000256" key="4">
    <source>
        <dbReference type="ARBA" id="ARBA00022692"/>
    </source>
</evidence>
<comment type="similarity">
    <text evidence="2 12">Belongs to the PAM17 family.</text>
</comment>
<evidence type="ECO:0000256" key="7">
    <source>
        <dbReference type="ARBA" id="ARBA00022946"/>
    </source>
</evidence>
<comment type="subunit">
    <text evidence="12">Component of the PAM complex.</text>
</comment>
<evidence type="ECO:0000256" key="11">
    <source>
        <dbReference type="ARBA" id="ARBA00023136"/>
    </source>
</evidence>
<organism evidence="13 14">
    <name type="scientific">Marasmius oreades</name>
    <name type="common">fairy-ring Marasmius</name>
    <dbReference type="NCBI Taxonomy" id="181124"/>
    <lineage>
        <taxon>Eukaryota</taxon>
        <taxon>Fungi</taxon>
        <taxon>Dikarya</taxon>
        <taxon>Basidiomycota</taxon>
        <taxon>Agaricomycotina</taxon>
        <taxon>Agaricomycetes</taxon>
        <taxon>Agaricomycetidae</taxon>
        <taxon>Agaricales</taxon>
        <taxon>Marasmiineae</taxon>
        <taxon>Marasmiaceae</taxon>
        <taxon>Marasmius</taxon>
    </lineage>
</organism>
<evidence type="ECO:0000256" key="10">
    <source>
        <dbReference type="ARBA" id="ARBA00023128"/>
    </source>
</evidence>
<gene>
    <name evidence="13" type="ORF">E1B28_008371</name>
</gene>
<comment type="subcellular location">
    <subcellularLocation>
        <location evidence="1 12">Mitochondrion inner membrane</location>
        <topology evidence="1 12">Multi-pass membrane protein</topology>
    </subcellularLocation>
</comment>
<dbReference type="OrthoDB" id="5970083at2759"/>
<sequence>MTMTLTRNFERSLTSLRHTSIPHLKISARENAKTSLVLSRFSSTLKSKESEHAHTTVLTWPEYLAIRAKRRKWQNAMSVPTSFLGLFGGASYFGNLTTDPMTPVFGLDPFMFYGICTAACMGFGYLLGPSLGNAIWRFTHRHYGDLIDSRDREFYQHITKRRVDASLQSPTSPVPDYYGEKIGSLHHYRRWLRDQGKYRRKAVLPED</sequence>
<evidence type="ECO:0000256" key="12">
    <source>
        <dbReference type="RuleBase" id="RU367146"/>
    </source>
</evidence>
<name>A0A9P7UU81_9AGAR</name>
<evidence type="ECO:0000313" key="13">
    <source>
        <dbReference type="EMBL" id="KAG7091984.1"/>
    </source>
</evidence>
<keyword evidence="4 12" id="KW-0812">Transmembrane</keyword>
<keyword evidence="3 12" id="KW-0813">Transport</keyword>
<keyword evidence="6 12" id="KW-0653">Protein transport</keyword>
<dbReference type="RefSeq" id="XP_043008454.1">
    <property type="nucleotide sequence ID" value="XM_043153170.1"/>
</dbReference>
<dbReference type="EMBL" id="CM032185">
    <property type="protein sequence ID" value="KAG7091984.1"/>
    <property type="molecule type" value="Genomic_DNA"/>
</dbReference>
<dbReference type="AlphaFoldDB" id="A0A9P7UU81"/>
<keyword evidence="10 12" id="KW-0496">Mitochondrion</keyword>
<feature type="transmembrane region" description="Helical" evidence="12">
    <location>
        <begin position="76"/>
        <end position="94"/>
    </location>
</feature>
<reference evidence="13" key="1">
    <citation type="journal article" date="2021" name="Genome Biol. Evol.">
        <title>The assembled and annotated genome of the fairy-ring fungus Marasmius oreades.</title>
        <authorList>
            <person name="Hiltunen M."/>
            <person name="Ament-Velasquez S.L."/>
            <person name="Johannesson H."/>
        </authorList>
    </citation>
    <scope>NUCLEOTIDE SEQUENCE</scope>
    <source>
        <strain evidence="13">03SP1</strain>
    </source>
</reference>
<evidence type="ECO:0000256" key="5">
    <source>
        <dbReference type="ARBA" id="ARBA00022792"/>
    </source>
</evidence>
<keyword evidence="7" id="KW-0809">Transit peptide</keyword>
<dbReference type="InterPro" id="IPR013875">
    <property type="entry name" value="Pam17"/>
</dbReference>
<comment type="caution">
    <text evidence="13">The sequence shown here is derived from an EMBL/GenBank/DDBJ whole genome shotgun (WGS) entry which is preliminary data.</text>
</comment>
<proteinExistence type="inferred from homology"/>
<evidence type="ECO:0000313" key="14">
    <source>
        <dbReference type="Proteomes" id="UP001049176"/>
    </source>
</evidence>
<dbReference type="GO" id="GO:0030150">
    <property type="term" value="P:protein import into mitochondrial matrix"/>
    <property type="evidence" value="ECO:0007669"/>
    <property type="project" value="UniProtKB-UniRule"/>
</dbReference>
<keyword evidence="9 12" id="KW-0811">Translocation</keyword>
<keyword evidence="8 12" id="KW-1133">Transmembrane helix</keyword>